<proteinExistence type="predicted"/>
<protein>
    <submittedName>
        <fullName evidence="2">Uncharacterized protein</fullName>
    </submittedName>
</protein>
<comment type="caution">
    <text evidence="2">The sequence shown here is derived from an EMBL/GenBank/DDBJ whole genome shotgun (WGS) entry which is preliminary data.</text>
</comment>
<accession>A0A9J6FIE0</accession>
<dbReference type="EMBL" id="JABSTR010000001">
    <property type="protein sequence ID" value="KAH9362200.1"/>
    <property type="molecule type" value="Genomic_DNA"/>
</dbReference>
<gene>
    <name evidence="2" type="ORF">HPB48_002178</name>
</gene>
<feature type="region of interest" description="Disordered" evidence="1">
    <location>
        <begin position="155"/>
        <end position="198"/>
    </location>
</feature>
<evidence type="ECO:0000313" key="2">
    <source>
        <dbReference type="EMBL" id="KAH9362200.1"/>
    </source>
</evidence>
<dbReference type="OrthoDB" id="9978677at2759"/>
<reference evidence="2 3" key="1">
    <citation type="journal article" date="2020" name="Cell">
        <title>Large-Scale Comparative Analyses of Tick Genomes Elucidate Their Genetic Diversity and Vector Capacities.</title>
        <authorList>
            <consortium name="Tick Genome and Microbiome Consortium (TIGMIC)"/>
            <person name="Jia N."/>
            <person name="Wang J."/>
            <person name="Shi W."/>
            <person name="Du L."/>
            <person name="Sun Y."/>
            <person name="Zhan W."/>
            <person name="Jiang J.F."/>
            <person name="Wang Q."/>
            <person name="Zhang B."/>
            <person name="Ji P."/>
            <person name="Bell-Sakyi L."/>
            <person name="Cui X.M."/>
            <person name="Yuan T.T."/>
            <person name="Jiang B.G."/>
            <person name="Yang W.F."/>
            <person name="Lam T.T."/>
            <person name="Chang Q.C."/>
            <person name="Ding S.J."/>
            <person name="Wang X.J."/>
            <person name="Zhu J.G."/>
            <person name="Ruan X.D."/>
            <person name="Zhao L."/>
            <person name="Wei J.T."/>
            <person name="Ye R.Z."/>
            <person name="Que T.C."/>
            <person name="Du C.H."/>
            <person name="Zhou Y.H."/>
            <person name="Cheng J.X."/>
            <person name="Dai P.F."/>
            <person name="Guo W.B."/>
            <person name="Han X.H."/>
            <person name="Huang E.J."/>
            <person name="Li L.F."/>
            <person name="Wei W."/>
            <person name="Gao Y.C."/>
            <person name="Liu J.Z."/>
            <person name="Shao H.Z."/>
            <person name="Wang X."/>
            <person name="Wang C.C."/>
            <person name="Yang T.C."/>
            <person name="Huo Q.B."/>
            <person name="Li W."/>
            <person name="Chen H.Y."/>
            <person name="Chen S.E."/>
            <person name="Zhou L.G."/>
            <person name="Ni X.B."/>
            <person name="Tian J.H."/>
            <person name="Sheng Y."/>
            <person name="Liu T."/>
            <person name="Pan Y.S."/>
            <person name="Xia L.Y."/>
            <person name="Li J."/>
            <person name="Zhao F."/>
            <person name="Cao W.C."/>
        </authorList>
    </citation>
    <scope>NUCLEOTIDE SEQUENCE [LARGE SCALE GENOMIC DNA]</scope>
    <source>
        <strain evidence="2">HaeL-2018</strain>
    </source>
</reference>
<dbReference type="AlphaFoldDB" id="A0A9J6FIE0"/>
<feature type="region of interest" description="Disordered" evidence="1">
    <location>
        <begin position="90"/>
        <end position="143"/>
    </location>
</feature>
<evidence type="ECO:0000256" key="1">
    <source>
        <dbReference type="SAM" id="MobiDB-lite"/>
    </source>
</evidence>
<dbReference type="InterPro" id="IPR047543">
    <property type="entry name" value="Bbox1_RNF31-like"/>
</dbReference>
<sequence>MTEKAGGWHNESSLVCAPPNGVGAATVGTSSGSARDGSHCDLCGCTRPAVRCDKCNRQVFCLSCDDMYHRHPRRKSHLRRAVDSVAGGRPAVAKMPPVSQRVEGDPSHMPVPPPRKKKSLFSAFSRGPPSTNHQQHPALPKKEFSWTDKFGSIKRFMASRPLPPVPPEDEGMPPSPRYRRDHVPLNYGKRPRAPEKLK</sequence>
<name>A0A9J6FIE0_HAELO</name>
<evidence type="ECO:0000313" key="3">
    <source>
        <dbReference type="Proteomes" id="UP000821853"/>
    </source>
</evidence>
<dbReference type="CDD" id="cd19815">
    <property type="entry name" value="Bbox1_HOIP"/>
    <property type="match status" value="1"/>
</dbReference>
<dbReference type="VEuPathDB" id="VectorBase:HLOH_051668"/>
<keyword evidence="3" id="KW-1185">Reference proteome</keyword>
<organism evidence="2 3">
    <name type="scientific">Haemaphysalis longicornis</name>
    <name type="common">Bush tick</name>
    <dbReference type="NCBI Taxonomy" id="44386"/>
    <lineage>
        <taxon>Eukaryota</taxon>
        <taxon>Metazoa</taxon>
        <taxon>Ecdysozoa</taxon>
        <taxon>Arthropoda</taxon>
        <taxon>Chelicerata</taxon>
        <taxon>Arachnida</taxon>
        <taxon>Acari</taxon>
        <taxon>Parasitiformes</taxon>
        <taxon>Ixodida</taxon>
        <taxon>Ixodoidea</taxon>
        <taxon>Ixodidae</taxon>
        <taxon>Haemaphysalinae</taxon>
        <taxon>Haemaphysalis</taxon>
    </lineage>
</organism>
<dbReference type="Proteomes" id="UP000821853">
    <property type="component" value="Chromosome 1"/>
</dbReference>